<dbReference type="Pfam" id="PF04862">
    <property type="entry name" value="DUF642"/>
    <property type="match status" value="1"/>
</dbReference>
<feature type="region of interest" description="Disordered" evidence="1">
    <location>
        <begin position="391"/>
        <end position="411"/>
    </location>
</feature>
<dbReference type="Pfam" id="PF03150">
    <property type="entry name" value="CCP_MauG"/>
    <property type="match status" value="1"/>
</dbReference>
<feature type="domain" description="DUF642" evidence="3">
    <location>
        <begin position="134"/>
        <end position="287"/>
    </location>
</feature>
<dbReference type="GO" id="GO:0009055">
    <property type="term" value="F:electron transfer activity"/>
    <property type="evidence" value="ECO:0007669"/>
    <property type="project" value="InterPro"/>
</dbReference>
<dbReference type="GO" id="GO:0016491">
    <property type="term" value="F:oxidoreductase activity"/>
    <property type="evidence" value="ECO:0007669"/>
    <property type="project" value="InterPro"/>
</dbReference>
<evidence type="ECO:0008006" key="6">
    <source>
        <dbReference type="Google" id="ProtNLM"/>
    </source>
</evidence>
<evidence type="ECO:0000259" key="3">
    <source>
        <dbReference type="Pfam" id="PF04862"/>
    </source>
</evidence>
<evidence type="ECO:0000256" key="1">
    <source>
        <dbReference type="SAM" id="MobiDB-lite"/>
    </source>
</evidence>
<dbReference type="GO" id="GO:0020037">
    <property type="term" value="F:heme binding"/>
    <property type="evidence" value="ECO:0007669"/>
    <property type="project" value="InterPro"/>
</dbReference>
<gene>
    <name evidence="4" type="ORF">E3A20_07990</name>
</gene>
<dbReference type="InterPro" id="IPR004852">
    <property type="entry name" value="Di-haem_cyt_c_peroxidsae"/>
</dbReference>
<evidence type="ECO:0000313" key="4">
    <source>
        <dbReference type="EMBL" id="TWW10080.1"/>
    </source>
</evidence>
<accession>A0A5C6M5L5</accession>
<dbReference type="Proteomes" id="UP000321083">
    <property type="component" value="Unassembled WGS sequence"/>
</dbReference>
<dbReference type="AlphaFoldDB" id="A0A5C6M5L5"/>
<dbReference type="EMBL" id="SRHE01000115">
    <property type="protein sequence ID" value="TWW10080.1"/>
    <property type="molecule type" value="Genomic_DNA"/>
</dbReference>
<dbReference type="InterPro" id="IPR006946">
    <property type="entry name" value="DGR2-like_dom"/>
</dbReference>
<feature type="domain" description="Di-haem cytochrome c peroxidase" evidence="2">
    <location>
        <begin position="317"/>
        <end position="390"/>
    </location>
</feature>
<name>A0A5C6M5L5_9PLAN</name>
<feature type="non-terminal residue" evidence="4">
    <location>
        <position position="411"/>
    </location>
</feature>
<evidence type="ECO:0000259" key="2">
    <source>
        <dbReference type="Pfam" id="PF03150"/>
    </source>
</evidence>
<protein>
    <recommendedName>
        <fullName evidence="6">Cytochrome c domain-containing protein</fullName>
    </recommendedName>
</protein>
<reference evidence="4 5" key="2">
    <citation type="submission" date="2019-08" db="EMBL/GenBank/DDBJ databases">
        <authorList>
            <person name="Henke P."/>
        </authorList>
    </citation>
    <scope>NUCLEOTIDE SEQUENCE [LARGE SCALE GENOMIC DNA]</scope>
    <source>
        <strain evidence="4">Phe10_nw2017</strain>
    </source>
</reference>
<reference evidence="4 5" key="1">
    <citation type="submission" date="2019-08" db="EMBL/GenBank/DDBJ databases">
        <title>100 year-old enigma solved: identification of Planctomyces bekefii, the type genus and species of the phylum Planctomycetes.</title>
        <authorList>
            <person name="Svetlana D.N."/>
            <person name="Overmann J."/>
        </authorList>
    </citation>
    <scope>NUCLEOTIDE SEQUENCE [LARGE SCALE GENOMIC DNA]</scope>
    <source>
        <strain evidence="4">Phe10_nw2017</strain>
    </source>
</reference>
<evidence type="ECO:0000313" key="5">
    <source>
        <dbReference type="Proteomes" id="UP000321083"/>
    </source>
</evidence>
<dbReference type="InterPro" id="IPR036909">
    <property type="entry name" value="Cyt_c-like_dom_sf"/>
</dbReference>
<proteinExistence type="predicted"/>
<comment type="caution">
    <text evidence="4">The sequence shown here is derived from an EMBL/GenBank/DDBJ whole genome shotgun (WGS) entry which is preliminary data.</text>
</comment>
<organism evidence="4 5">
    <name type="scientific">Planctomyces bekefii</name>
    <dbReference type="NCBI Taxonomy" id="1653850"/>
    <lineage>
        <taxon>Bacteria</taxon>
        <taxon>Pseudomonadati</taxon>
        <taxon>Planctomycetota</taxon>
        <taxon>Planctomycetia</taxon>
        <taxon>Planctomycetales</taxon>
        <taxon>Planctomycetaceae</taxon>
        <taxon>Planctomyces</taxon>
    </lineage>
</organism>
<dbReference type="SUPFAM" id="SSF46626">
    <property type="entry name" value="Cytochrome c"/>
    <property type="match status" value="1"/>
</dbReference>
<dbReference type="Gene3D" id="1.10.760.10">
    <property type="entry name" value="Cytochrome c-like domain"/>
    <property type="match status" value="1"/>
</dbReference>
<sequence length="411" mass="43770">MVVEFHKKSVPQDGMGRLHGGIGSALADTNCLAVRVTRWRSWLSRVSSPLALAAAVLATSGQAAAQDLPKGAVAPVDGLVVALEAPAVAEAAAPVADVGVDAKAARLGLPRKAPEVGPFADPEPAPVWLRNVLVDGFFDESDLSNPVNVVASPGKVGRWTVDVGNVALHVNDFKVPYDRGNAVDLNGNRSGSLFQAIETVPGFRYRVRFLMSGNWSTFPSKARTLAVYFGSEKKLFTVKRPSRWSKSNMRWEEHELSFTAVKALTGIRFASETAGIPDGPVVANVRVLKEALAPGPLESINVPLPENLADFIKDKEKAIALGKSLFWDMQTGSDGRTACASCHYNAGADIRTKNQLHPGAPGSTFGHQSAASLKLGIAAVQSFKGANQELKPSDFPFHRFKDPTRPGSSSS</sequence>
<keyword evidence="5" id="KW-1185">Reference proteome</keyword>